<dbReference type="Proteomes" id="UP000006729">
    <property type="component" value="Chromosome 8"/>
</dbReference>
<comment type="caution">
    <text evidence="1">The sequence shown here is derived from an EMBL/GenBank/DDBJ whole genome shotgun (WGS) entry which is preliminary data.</text>
</comment>
<gene>
    <name evidence="1" type="ORF">POPTR_008G139100v4</name>
</gene>
<accession>A0ACC0SLN8</accession>
<protein>
    <submittedName>
        <fullName evidence="1">Uncharacterized protein</fullName>
    </submittedName>
</protein>
<evidence type="ECO:0000313" key="1">
    <source>
        <dbReference type="EMBL" id="KAI9390124.1"/>
    </source>
</evidence>
<name>A0ACC0SLN8_POPTR</name>
<keyword evidence="2" id="KW-1185">Reference proteome</keyword>
<sequence length="195" mass="22288">MDSKWLCLRSFIVNTEIAEFFFVDTTPFVNKYFLEPKDHVYDWSGILPRKSYLSNVLEDLDMALKESVAKWKIVVGHHTIKSAGQHGNTVELNLQLLPILQANNVDLYINGHDHCLEHISSSESPLQFLTSGGGSKAWRGDVAWWDPKEMKFYYDGQGFMSVQITQTEVDVVFYDVSGEVLHKWSRTKQISSAVL</sequence>
<organism evidence="1 2">
    <name type="scientific">Populus trichocarpa</name>
    <name type="common">Western balsam poplar</name>
    <name type="synonym">Populus balsamifera subsp. trichocarpa</name>
    <dbReference type="NCBI Taxonomy" id="3694"/>
    <lineage>
        <taxon>Eukaryota</taxon>
        <taxon>Viridiplantae</taxon>
        <taxon>Streptophyta</taxon>
        <taxon>Embryophyta</taxon>
        <taxon>Tracheophyta</taxon>
        <taxon>Spermatophyta</taxon>
        <taxon>Magnoliopsida</taxon>
        <taxon>eudicotyledons</taxon>
        <taxon>Gunneridae</taxon>
        <taxon>Pentapetalae</taxon>
        <taxon>rosids</taxon>
        <taxon>fabids</taxon>
        <taxon>Malpighiales</taxon>
        <taxon>Salicaceae</taxon>
        <taxon>Saliceae</taxon>
        <taxon>Populus</taxon>
    </lineage>
</organism>
<dbReference type="EMBL" id="CM009297">
    <property type="protein sequence ID" value="KAI9390124.1"/>
    <property type="molecule type" value="Genomic_DNA"/>
</dbReference>
<proteinExistence type="predicted"/>
<evidence type="ECO:0000313" key="2">
    <source>
        <dbReference type="Proteomes" id="UP000006729"/>
    </source>
</evidence>
<reference evidence="1 2" key="1">
    <citation type="journal article" date="2006" name="Science">
        <title>The genome of black cottonwood, Populus trichocarpa (Torr. &amp; Gray).</title>
        <authorList>
            <person name="Tuskan G.A."/>
            <person name="Difazio S."/>
            <person name="Jansson S."/>
            <person name="Bohlmann J."/>
            <person name="Grigoriev I."/>
            <person name="Hellsten U."/>
            <person name="Putnam N."/>
            <person name="Ralph S."/>
            <person name="Rombauts S."/>
            <person name="Salamov A."/>
            <person name="Schein J."/>
            <person name="Sterck L."/>
            <person name="Aerts A."/>
            <person name="Bhalerao R.R."/>
            <person name="Bhalerao R.P."/>
            <person name="Blaudez D."/>
            <person name="Boerjan W."/>
            <person name="Brun A."/>
            <person name="Brunner A."/>
            <person name="Busov V."/>
            <person name="Campbell M."/>
            <person name="Carlson J."/>
            <person name="Chalot M."/>
            <person name="Chapman J."/>
            <person name="Chen G.L."/>
            <person name="Cooper D."/>
            <person name="Coutinho P.M."/>
            <person name="Couturier J."/>
            <person name="Covert S."/>
            <person name="Cronk Q."/>
            <person name="Cunningham R."/>
            <person name="Davis J."/>
            <person name="Degroeve S."/>
            <person name="Dejardin A."/>
            <person name="Depamphilis C."/>
            <person name="Detter J."/>
            <person name="Dirks B."/>
            <person name="Dubchak I."/>
            <person name="Duplessis S."/>
            <person name="Ehlting J."/>
            <person name="Ellis B."/>
            <person name="Gendler K."/>
            <person name="Goodstein D."/>
            <person name="Gribskov M."/>
            <person name="Grimwood J."/>
            <person name="Groover A."/>
            <person name="Gunter L."/>
            <person name="Hamberger B."/>
            <person name="Heinze B."/>
            <person name="Helariutta Y."/>
            <person name="Henrissat B."/>
            <person name="Holligan D."/>
            <person name="Holt R."/>
            <person name="Huang W."/>
            <person name="Islam-Faridi N."/>
            <person name="Jones S."/>
            <person name="Jones-Rhoades M."/>
            <person name="Jorgensen R."/>
            <person name="Joshi C."/>
            <person name="Kangasjarvi J."/>
            <person name="Karlsson J."/>
            <person name="Kelleher C."/>
            <person name="Kirkpatrick R."/>
            <person name="Kirst M."/>
            <person name="Kohler A."/>
            <person name="Kalluri U."/>
            <person name="Larimer F."/>
            <person name="Leebens-Mack J."/>
            <person name="Leple J.C."/>
            <person name="Locascio P."/>
            <person name="Lou Y."/>
            <person name="Lucas S."/>
            <person name="Martin F."/>
            <person name="Montanini B."/>
            <person name="Napoli C."/>
            <person name="Nelson D.R."/>
            <person name="Nelson C."/>
            <person name="Nieminen K."/>
            <person name="Nilsson O."/>
            <person name="Pereda V."/>
            <person name="Peter G."/>
            <person name="Philippe R."/>
            <person name="Pilate G."/>
            <person name="Poliakov A."/>
            <person name="Razumovskaya J."/>
            <person name="Richardson P."/>
            <person name="Rinaldi C."/>
            <person name="Ritland K."/>
            <person name="Rouze P."/>
            <person name="Ryaboy D."/>
            <person name="Schmutz J."/>
            <person name="Schrader J."/>
            <person name="Segerman B."/>
            <person name="Shin H."/>
            <person name="Siddiqui A."/>
            <person name="Sterky F."/>
            <person name="Terry A."/>
            <person name="Tsai C.J."/>
            <person name="Uberbacher E."/>
            <person name="Unneberg P."/>
            <person name="Vahala J."/>
            <person name="Wall K."/>
            <person name="Wessler S."/>
            <person name="Yang G."/>
            <person name="Yin T."/>
            <person name="Douglas C."/>
            <person name="Marra M."/>
            <person name="Sandberg G."/>
            <person name="Van de Peer Y."/>
            <person name="Rokhsar D."/>
        </authorList>
    </citation>
    <scope>NUCLEOTIDE SEQUENCE [LARGE SCALE GENOMIC DNA]</scope>
    <source>
        <strain evidence="2">cv. Nisqually</strain>
    </source>
</reference>